<keyword evidence="3" id="KW-1185">Reference proteome</keyword>
<keyword evidence="1" id="KW-0732">Signal</keyword>
<feature type="signal peptide" evidence="1">
    <location>
        <begin position="1"/>
        <end position="44"/>
    </location>
</feature>
<reference evidence="2 3" key="1">
    <citation type="submission" date="2019-01" db="EMBL/GenBank/DDBJ databases">
        <title>Ktedonosporobacter rubrisoli SCAWS-G2.</title>
        <authorList>
            <person name="Huang Y."/>
            <person name="Yan B."/>
        </authorList>
    </citation>
    <scope>NUCLEOTIDE SEQUENCE [LARGE SCALE GENOMIC DNA]</scope>
    <source>
        <strain evidence="2 3">SCAWS-G2</strain>
    </source>
</reference>
<name>A0A4V0Z027_KTERU</name>
<dbReference type="KEGG" id="kbs:EPA93_39630"/>
<dbReference type="Proteomes" id="UP000290365">
    <property type="component" value="Chromosome"/>
</dbReference>
<evidence type="ECO:0000313" key="2">
    <source>
        <dbReference type="EMBL" id="QBD81761.1"/>
    </source>
</evidence>
<proteinExistence type="predicted"/>
<feature type="chain" id="PRO_5020897256" evidence="1">
    <location>
        <begin position="45"/>
        <end position="265"/>
    </location>
</feature>
<protein>
    <submittedName>
        <fullName evidence="2">Uncharacterized protein</fullName>
    </submittedName>
</protein>
<dbReference type="AlphaFoldDB" id="A0A4V0Z027"/>
<evidence type="ECO:0000256" key="1">
    <source>
        <dbReference type="SAM" id="SignalP"/>
    </source>
</evidence>
<accession>A0A4V0Z027</accession>
<gene>
    <name evidence="2" type="ORF">EPA93_39630</name>
</gene>
<evidence type="ECO:0000313" key="3">
    <source>
        <dbReference type="Proteomes" id="UP000290365"/>
    </source>
</evidence>
<dbReference type="EMBL" id="CP035758">
    <property type="protein sequence ID" value="QBD81761.1"/>
    <property type="molecule type" value="Genomic_DNA"/>
</dbReference>
<sequence>MFIHSSKHKSFVSFLQARYRLYQMPLFLCCILFLCAACGTSVQAYHPTTVSSAPWHPESGIISFKAATSYTSALRTITDLGLQPTWPCISTKLASDGSVASWIAWHQMGNKDFFTSKTTQARMWFTTTALSSPDWLKRLQAQADVSSVRTKVMMYCPMIHAGSPPSNTVIALAPQQAGKYIRITFTGPLKRYDDALYIVNNLGLRLADPNYEYAKNKPGWHDMGQEQSFSQTHTLLVATTAESPTNWQQQLKLTQGVTFAITSSR</sequence>
<dbReference type="RefSeq" id="WP_129892822.1">
    <property type="nucleotide sequence ID" value="NZ_CP035758.1"/>
</dbReference>
<organism evidence="2 3">
    <name type="scientific">Ktedonosporobacter rubrisoli</name>
    <dbReference type="NCBI Taxonomy" id="2509675"/>
    <lineage>
        <taxon>Bacteria</taxon>
        <taxon>Bacillati</taxon>
        <taxon>Chloroflexota</taxon>
        <taxon>Ktedonobacteria</taxon>
        <taxon>Ktedonobacterales</taxon>
        <taxon>Ktedonosporobacteraceae</taxon>
        <taxon>Ktedonosporobacter</taxon>
    </lineage>
</organism>